<evidence type="ECO:0000256" key="2">
    <source>
        <dbReference type="ARBA" id="ARBA00022840"/>
    </source>
</evidence>
<dbReference type="Gene3D" id="1.10.510.10">
    <property type="entry name" value="Transferase(Phosphotransferase) domain 1"/>
    <property type="match status" value="1"/>
</dbReference>
<feature type="region of interest" description="Disordered" evidence="3">
    <location>
        <begin position="192"/>
        <end position="218"/>
    </location>
</feature>
<dbReference type="Pfam" id="PF00069">
    <property type="entry name" value="Pkinase"/>
    <property type="match status" value="1"/>
</dbReference>
<feature type="compositionally biased region" description="Basic and acidic residues" evidence="3">
    <location>
        <begin position="192"/>
        <end position="207"/>
    </location>
</feature>
<reference evidence="5" key="2">
    <citation type="submission" date="2021-12" db="EMBL/GenBank/DDBJ databases">
        <title>Resequencing data analysis of finger millet.</title>
        <authorList>
            <person name="Hatakeyama M."/>
            <person name="Aluri S."/>
            <person name="Balachadran M.T."/>
            <person name="Sivarajan S.R."/>
            <person name="Poveda L."/>
            <person name="Shimizu-Inatsugi R."/>
            <person name="Schlapbach R."/>
            <person name="Sreeman S.M."/>
            <person name="Shimizu K.K."/>
        </authorList>
    </citation>
    <scope>NUCLEOTIDE SEQUENCE</scope>
</reference>
<evidence type="ECO:0000259" key="4">
    <source>
        <dbReference type="PROSITE" id="PS50011"/>
    </source>
</evidence>
<comment type="caution">
    <text evidence="5">The sequence shown here is derived from an EMBL/GenBank/DDBJ whole genome shotgun (WGS) entry which is preliminary data.</text>
</comment>
<evidence type="ECO:0000256" key="3">
    <source>
        <dbReference type="SAM" id="MobiDB-lite"/>
    </source>
</evidence>
<dbReference type="EMBL" id="BQKI01000097">
    <property type="protein sequence ID" value="GJN38945.1"/>
    <property type="molecule type" value="Genomic_DNA"/>
</dbReference>
<dbReference type="PROSITE" id="PS00108">
    <property type="entry name" value="PROTEIN_KINASE_ST"/>
    <property type="match status" value="1"/>
</dbReference>
<dbReference type="GO" id="GO:0005524">
    <property type="term" value="F:ATP binding"/>
    <property type="evidence" value="ECO:0007669"/>
    <property type="project" value="UniProtKB-KW"/>
</dbReference>
<evidence type="ECO:0000313" key="6">
    <source>
        <dbReference type="Proteomes" id="UP001054889"/>
    </source>
</evidence>
<dbReference type="GO" id="GO:0004674">
    <property type="term" value="F:protein serine/threonine kinase activity"/>
    <property type="evidence" value="ECO:0007669"/>
    <property type="project" value="TreeGrafter"/>
</dbReference>
<protein>
    <recommendedName>
        <fullName evidence="4">Protein kinase domain-containing protein</fullName>
    </recommendedName>
</protein>
<keyword evidence="6" id="KW-1185">Reference proteome</keyword>
<sequence length="218" mass="24461">MHSQMYGQVIHGDIKPANILLDESLNAKISDFGISKLLSTDKTLYTTHVIGSIGYMDPFFVRTGRLTSKSDVYSFGVVLLELISRRKAIDDDGTISLTEDFTRALSKKKKIRELFDVEIADVDNMKILEQIGKLAAKCLAMEIDIRPEMKDVAECLRVLRKSQYQREDKVALFRWAWGSKLAPKSIISIDKVDKPPTEEATGREGRSRGLISIGPSQP</sequence>
<feature type="domain" description="Protein kinase" evidence="4">
    <location>
        <begin position="1"/>
        <end position="159"/>
    </location>
</feature>
<dbReference type="PROSITE" id="PS50011">
    <property type="entry name" value="PROTEIN_KINASE_DOM"/>
    <property type="match status" value="1"/>
</dbReference>
<dbReference type="FunFam" id="1.10.510.10:FF:000474">
    <property type="entry name" value="Wall-associated receptor kinase 3"/>
    <property type="match status" value="1"/>
</dbReference>
<proteinExistence type="predicted"/>
<dbReference type="PANTHER" id="PTHR27005:SF383">
    <property type="entry name" value="PROTEIN KINASE DOMAIN-CONTAINING PROTEIN"/>
    <property type="match status" value="1"/>
</dbReference>
<dbReference type="PANTHER" id="PTHR27005">
    <property type="entry name" value="WALL-ASSOCIATED RECEPTOR KINASE-LIKE 21"/>
    <property type="match status" value="1"/>
</dbReference>
<dbReference type="InterPro" id="IPR045274">
    <property type="entry name" value="WAK-like"/>
</dbReference>
<dbReference type="InterPro" id="IPR000719">
    <property type="entry name" value="Prot_kinase_dom"/>
</dbReference>
<reference evidence="5" key="1">
    <citation type="journal article" date="2018" name="DNA Res.">
        <title>Multiple hybrid de novo genome assembly of finger millet, an orphan allotetraploid crop.</title>
        <authorList>
            <person name="Hatakeyama M."/>
            <person name="Aluri S."/>
            <person name="Balachadran M.T."/>
            <person name="Sivarajan S.R."/>
            <person name="Patrignani A."/>
            <person name="Gruter S."/>
            <person name="Poveda L."/>
            <person name="Shimizu-Inatsugi R."/>
            <person name="Baeten J."/>
            <person name="Francoijs K.J."/>
            <person name="Nataraja K.N."/>
            <person name="Reddy Y.A.N."/>
            <person name="Phadnis S."/>
            <person name="Ravikumar R.L."/>
            <person name="Schlapbach R."/>
            <person name="Sreeman S.M."/>
            <person name="Shimizu K.K."/>
        </authorList>
    </citation>
    <scope>NUCLEOTIDE SEQUENCE</scope>
</reference>
<dbReference type="SUPFAM" id="SSF56112">
    <property type="entry name" value="Protein kinase-like (PK-like)"/>
    <property type="match status" value="1"/>
</dbReference>
<keyword evidence="2" id="KW-0067">ATP-binding</keyword>
<evidence type="ECO:0000256" key="1">
    <source>
        <dbReference type="ARBA" id="ARBA00022741"/>
    </source>
</evidence>
<evidence type="ECO:0000313" key="5">
    <source>
        <dbReference type="EMBL" id="GJN38945.1"/>
    </source>
</evidence>
<keyword evidence="1" id="KW-0547">Nucleotide-binding</keyword>
<dbReference type="Proteomes" id="UP001054889">
    <property type="component" value="Unassembled WGS sequence"/>
</dbReference>
<name>A0AAV5FW89_ELECO</name>
<dbReference type="GO" id="GO:0007166">
    <property type="term" value="P:cell surface receptor signaling pathway"/>
    <property type="evidence" value="ECO:0007669"/>
    <property type="project" value="InterPro"/>
</dbReference>
<accession>A0AAV5FW89</accession>
<dbReference type="AlphaFoldDB" id="A0AAV5FW89"/>
<dbReference type="InterPro" id="IPR011009">
    <property type="entry name" value="Kinase-like_dom_sf"/>
</dbReference>
<organism evidence="5 6">
    <name type="scientific">Eleusine coracana subsp. coracana</name>
    <dbReference type="NCBI Taxonomy" id="191504"/>
    <lineage>
        <taxon>Eukaryota</taxon>
        <taxon>Viridiplantae</taxon>
        <taxon>Streptophyta</taxon>
        <taxon>Embryophyta</taxon>
        <taxon>Tracheophyta</taxon>
        <taxon>Spermatophyta</taxon>
        <taxon>Magnoliopsida</taxon>
        <taxon>Liliopsida</taxon>
        <taxon>Poales</taxon>
        <taxon>Poaceae</taxon>
        <taxon>PACMAD clade</taxon>
        <taxon>Chloridoideae</taxon>
        <taxon>Cynodonteae</taxon>
        <taxon>Eleusininae</taxon>
        <taxon>Eleusine</taxon>
    </lineage>
</organism>
<dbReference type="InterPro" id="IPR008271">
    <property type="entry name" value="Ser/Thr_kinase_AS"/>
</dbReference>
<gene>
    <name evidence="5" type="primary">gb28028</name>
    <name evidence="5" type="ORF">PR202_gb28028</name>
</gene>
<dbReference type="GO" id="GO:0005886">
    <property type="term" value="C:plasma membrane"/>
    <property type="evidence" value="ECO:0007669"/>
    <property type="project" value="TreeGrafter"/>
</dbReference>